<dbReference type="GO" id="GO:0003968">
    <property type="term" value="F:RNA-directed RNA polymerase activity"/>
    <property type="evidence" value="ECO:0007669"/>
    <property type="project" value="UniProtKB-KW"/>
</dbReference>
<name>A0A068RHV4_9FUNG</name>
<keyword evidence="5 8" id="KW-0694">RNA-binding</keyword>
<feature type="domain" description="RDRP C-terminal head" evidence="11">
    <location>
        <begin position="937"/>
        <end position="1086"/>
    </location>
</feature>
<keyword evidence="4 8" id="KW-0548">Nucleotidyltransferase</keyword>
<proteinExistence type="inferred from homology"/>
<comment type="similarity">
    <text evidence="1 8">Belongs to the RdRP family.</text>
</comment>
<gene>
    <name evidence="12" type="ORF">LCOR_01512.1</name>
</gene>
<evidence type="ECO:0000256" key="8">
    <source>
        <dbReference type="RuleBase" id="RU363098"/>
    </source>
</evidence>
<dbReference type="InterPro" id="IPR057596">
    <property type="entry name" value="RDRP_core"/>
</dbReference>
<dbReference type="EMBL" id="CBTN010000004">
    <property type="protein sequence ID" value="CDH49778.1"/>
    <property type="molecule type" value="Genomic_DNA"/>
</dbReference>
<reference evidence="12" key="1">
    <citation type="submission" date="2013-08" db="EMBL/GenBank/DDBJ databases">
        <title>Gene expansion shapes genome architecture in the human pathogen Lichtheimia corymbifera: an evolutionary genomics analysis in the ancient terrestrial Mucorales (Mucoromycotina).</title>
        <authorList>
            <person name="Schwartze V.U."/>
            <person name="Winter S."/>
            <person name="Shelest E."/>
            <person name="Marcet-Houben M."/>
            <person name="Horn F."/>
            <person name="Wehner S."/>
            <person name="Hoffmann K."/>
            <person name="Riege K."/>
            <person name="Sammeth M."/>
            <person name="Nowrousian M."/>
            <person name="Valiante V."/>
            <person name="Linde J."/>
            <person name="Jacobsen I.D."/>
            <person name="Marz M."/>
            <person name="Brakhage A.A."/>
            <person name="Gabaldon T."/>
            <person name="Bocker S."/>
            <person name="Voigt K."/>
        </authorList>
    </citation>
    <scope>NUCLEOTIDE SEQUENCE [LARGE SCALE GENOMIC DNA]</scope>
    <source>
        <strain evidence="12">FSU 9682</strain>
    </source>
</reference>
<keyword evidence="6" id="KW-0943">RNA-mediated gene silencing</keyword>
<keyword evidence="3 8" id="KW-0808">Transferase</keyword>
<protein>
    <recommendedName>
        <fullName evidence="8">RNA-dependent RNA polymerase</fullName>
        <ecNumber evidence="8">2.7.7.48</ecNumber>
    </recommendedName>
</protein>
<dbReference type="VEuPathDB" id="FungiDB:LCOR_01512.1"/>
<evidence type="ECO:0000256" key="2">
    <source>
        <dbReference type="ARBA" id="ARBA00022484"/>
    </source>
</evidence>
<evidence type="ECO:0000256" key="4">
    <source>
        <dbReference type="ARBA" id="ARBA00022695"/>
    </source>
</evidence>
<dbReference type="PANTHER" id="PTHR23079">
    <property type="entry name" value="RNA-DEPENDENT RNA POLYMERASE"/>
    <property type="match status" value="1"/>
</dbReference>
<accession>A0A068RHV4</accession>
<evidence type="ECO:0000259" key="10">
    <source>
        <dbReference type="Pfam" id="PF05183"/>
    </source>
</evidence>
<keyword evidence="2 8" id="KW-0696">RNA-directed RNA polymerase</keyword>
<dbReference type="GO" id="GO:0031380">
    <property type="term" value="C:nuclear RNA-directed RNA polymerase complex"/>
    <property type="evidence" value="ECO:0007669"/>
    <property type="project" value="TreeGrafter"/>
</dbReference>
<evidence type="ECO:0000313" key="13">
    <source>
        <dbReference type="Proteomes" id="UP000027586"/>
    </source>
</evidence>
<dbReference type="GO" id="GO:0003723">
    <property type="term" value="F:RNA binding"/>
    <property type="evidence" value="ECO:0007669"/>
    <property type="project" value="UniProtKB-KW"/>
</dbReference>
<comment type="catalytic activity">
    <reaction evidence="7 8">
        <text>RNA(n) + a ribonucleoside 5'-triphosphate = RNA(n+1) + diphosphate</text>
        <dbReference type="Rhea" id="RHEA:21248"/>
        <dbReference type="Rhea" id="RHEA-COMP:14527"/>
        <dbReference type="Rhea" id="RHEA-COMP:17342"/>
        <dbReference type="ChEBI" id="CHEBI:33019"/>
        <dbReference type="ChEBI" id="CHEBI:61557"/>
        <dbReference type="ChEBI" id="CHEBI:140395"/>
        <dbReference type="EC" id="2.7.7.48"/>
    </reaction>
</comment>
<keyword evidence="13" id="KW-1185">Reference proteome</keyword>
<evidence type="ECO:0000256" key="7">
    <source>
        <dbReference type="ARBA" id="ARBA00048744"/>
    </source>
</evidence>
<dbReference type="OrthoDB" id="6513042at2759"/>
<evidence type="ECO:0000256" key="6">
    <source>
        <dbReference type="ARBA" id="ARBA00023158"/>
    </source>
</evidence>
<evidence type="ECO:0000256" key="1">
    <source>
        <dbReference type="ARBA" id="ARBA00005762"/>
    </source>
</evidence>
<comment type="caution">
    <text evidence="12">The sequence shown here is derived from an EMBL/GenBank/DDBJ whole genome shotgun (WGS) entry which is preliminary data.</text>
</comment>
<dbReference type="GO" id="GO:0030422">
    <property type="term" value="P:siRNA processing"/>
    <property type="evidence" value="ECO:0007669"/>
    <property type="project" value="TreeGrafter"/>
</dbReference>
<feature type="region of interest" description="Disordered" evidence="9">
    <location>
        <begin position="297"/>
        <end position="322"/>
    </location>
</feature>
<evidence type="ECO:0000256" key="5">
    <source>
        <dbReference type="ARBA" id="ARBA00022884"/>
    </source>
</evidence>
<sequence>MLGVSNSNGPNNQRFSTRVPCESLTAGIMVNPTTMAAKWTTPKDVSLIIHYNLRKITIIFSTWKAYKAEFNYRDLEVHSLHPEEIKEEQRAYFTLITKYPPQYWEAQRPLSKRMRYGDMPWFRATRIAMDKQTDYRIRKAPPSPLQRQETVTQCLALGEWFAFRVCISLESSNSRRAFKTVLRLAIADRLVPRPKVRNRCDKKFTVLKAIDDGDNNTTTTTVASARGSRITTLSSATIPSNILENFDMYYTLESYFSHRILIPATVDETFYALYAKMTPIEASRALQYMMALVDTGLDDDDDDDGDDDEGSPGGGGSVKSGIEARHIWNPTEALRDVMKNGKFAQSSISRKKSKNKDQVMIRKVLVTPTTFIFGLPQNETDNRVLRHYKEHVDRFIRVQFIEEDQHRLQTSLHCNHYSPTVYDRISHSLKHGIQIGERHYEFLAYSNSQIREHGCWFFASTDDLNAGMIRRWMGYFSRERIVAKYAARMGQCFSSTHPTVELRKRQIRTIKDIKRNGYTFSDGTGRISTSLAKAIATKMGKPKSAAYTSAFQFRMGGAKGTLTTCPEMKDGTLALRPSQKKFNSPHRMLEINRVSTRSIASLNRQIIVILSTLGVADQVFLDMLRELLRELDYLKSDPERCTATLRANSDDDGVSRDLIALVQRGFLASGDPYVAKLLHAYRLYKLKEVKKRAKIPIVKGAHLLGVMDETSKLKENEVFCHLSGSSEPITGECLVFRLPALHSGDARVLKAVKCSNLKHLRNVIVFSSRGQRDVPSMLAGGDLDGDTYSIVWDERLYPSNEMRNREPMDATPLEPMEVDEVKISHIRRFFVEYIENDNLGLIANAHLARADASSLGVRDPVCEKLAVLHSHAVDYPKTGRKATLHQSLRPQAYPDFMEKRDKPSYKSSKILGQLYRYIDSGEFHHYRDQLRVQDTEYDTRLRYPGMEKYYDFAHQMKWKYDRELKSLMNQYGVPTEAEFMTGCIIRYNHHEHKEYELRSMVRREMMQLKERWRRDAFTTLKKKTRKYTTKDIEKDYARAAAFYYVTYHKDEQERAASRHGGHRKNHTLLLSFAWLAQDLLCDIIKKYPHGPQEQEEPIR</sequence>
<organism evidence="12 13">
    <name type="scientific">Lichtheimia corymbifera JMRC:FSU:9682</name>
    <dbReference type="NCBI Taxonomy" id="1263082"/>
    <lineage>
        <taxon>Eukaryota</taxon>
        <taxon>Fungi</taxon>
        <taxon>Fungi incertae sedis</taxon>
        <taxon>Mucoromycota</taxon>
        <taxon>Mucoromycotina</taxon>
        <taxon>Mucoromycetes</taxon>
        <taxon>Mucorales</taxon>
        <taxon>Lichtheimiaceae</taxon>
        <taxon>Lichtheimia</taxon>
    </lineage>
</organism>
<feature type="domain" description="RDRP core" evidence="10">
    <location>
        <begin position="366"/>
        <end position="917"/>
    </location>
</feature>
<evidence type="ECO:0000256" key="3">
    <source>
        <dbReference type="ARBA" id="ARBA00022679"/>
    </source>
</evidence>
<evidence type="ECO:0000256" key="9">
    <source>
        <dbReference type="SAM" id="MobiDB-lite"/>
    </source>
</evidence>
<dbReference type="Proteomes" id="UP000027586">
    <property type="component" value="Unassembled WGS sequence"/>
</dbReference>
<dbReference type="STRING" id="1263082.A0A068RHV4"/>
<feature type="compositionally biased region" description="Acidic residues" evidence="9">
    <location>
        <begin position="297"/>
        <end position="310"/>
    </location>
</feature>
<evidence type="ECO:0000313" key="12">
    <source>
        <dbReference type="EMBL" id="CDH49778.1"/>
    </source>
</evidence>
<evidence type="ECO:0000259" key="11">
    <source>
        <dbReference type="Pfam" id="PF26253"/>
    </source>
</evidence>
<dbReference type="EC" id="2.7.7.48" evidence="8"/>
<dbReference type="PANTHER" id="PTHR23079:SF55">
    <property type="entry name" value="RNA-DIRECTED RNA POLYMERASE"/>
    <property type="match status" value="1"/>
</dbReference>
<dbReference type="InterPro" id="IPR007855">
    <property type="entry name" value="RDRP"/>
</dbReference>
<dbReference type="Pfam" id="PF05183">
    <property type="entry name" value="RdRP"/>
    <property type="match status" value="1"/>
</dbReference>
<dbReference type="InterPro" id="IPR058752">
    <property type="entry name" value="RDRP_C_head"/>
</dbReference>
<dbReference type="Pfam" id="PF26253">
    <property type="entry name" value="RdRP_head"/>
    <property type="match status" value="1"/>
</dbReference>
<dbReference type="AlphaFoldDB" id="A0A068RHV4"/>